<dbReference type="SUPFAM" id="SSF48371">
    <property type="entry name" value="ARM repeat"/>
    <property type="match status" value="1"/>
</dbReference>
<organism evidence="1 2">
    <name type="scientific">Anaerococcus murdochii</name>
    <dbReference type="NCBI Taxonomy" id="411577"/>
    <lineage>
        <taxon>Bacteria</taxon>
        <taxon>Bacillati</taxon>
        <taxon>Bacillota</taxon>
        <taxon>Tissierellia</taxon>
        <taxon>Tissierellales</taxon>
        <taxon>Peptoniphilaceae</taxon>
        <taxon>Anaerococcus</taxon>
    </lineage>
</organism>
<proteinExistence type="predicted"/>
<dbReference type="Pfam" id="PF08713">
    <property type="entry name" value="DNA_alkylation"/>
    <property type="match status" value="1"/>
</dbReference>
<name>A0ABS7SWZ4_9FIRM</name>
<dbReference type="Gene3D" id="1.20.1660.10">
    <property type="entry name" value="Hypothetical protein (EF3068)"/>
    <property type="match status" value="1"/>
</dbReference>
<gene>
    <name evidence="1" type="ORF">K8P03_01940</name>
</gene>
<evidence type="ECO:0000313" key="2">
    <source>
        <dbReference type="Proteomes" id="UP000734271"/>
    </source>
</evidence>
<dbReference type="PANTHER" id="PTHR34070">
    <property type="entry name" value="ARMADILLO-TYPE FOLD"/>
    <property type="match status" value="1"/>
</dbReference>
<dbReference type="Proteomes" id="UP000734271">
    <property type="component" value="Unassembled WGS sequence"/>
</dbReference>
<comment type="caution">
    <text evidence="1">The sequence shown here is derived from an EMBL/GenBank/DDBJ whole genome shotgun (WGS) entry which is preliminary data.</text>
</comment>
<dbReference type="PANTHER" id="PTHR34070:SF1">
    <property type="entry name" value="DNA ALKYLATION REPAIR PROTEIN"/>
    <property type="match status" value="1"/>
</dbReference>
<sequence length="226" mass="26176">MFTINEIENIYKSHADPERAKKMAAYMRNKFDFYGLPAGLRRDLSKAYIKEGKKAKSIDRTLLTGLFSNKYREINYLGLDLLKAQSHLLTIGDFENLVDLAQIRPWWDTIDNIDSIIGGLGHGNKEFEEKILDLAQSDNFWLRRIAIGHQRRYKDKTDTDLLAKIIKINLEIPVKDKDEKFFIDKAIGWALREYSKTNPAWVGSFLDEESKALAPLTIREASKYMK</sequence>
<keyword evidence="2" id="KW-1185">Reference proteome</keyword>
<accession>A0ABS7SWZ4</accession>
<dbReference type="InterPro" id="IPR016024">
    <property type="entry name" value="ARM-type_fold"/>
</dbReference>
<dbReference type="Gene3D" id="1.25.40.290">
    <property type="entry name" value="ARM repeat domains"/>
    <property type="match status" value="1"/>
</dbReference>
<protein>
    <submittedName>
        <fullName evidence="1">DNA alkylation repair protein</fullName>
    </submittedName>
</protein>
<dbReference type="CDD" id="cd07064">
    <property type="entry name" value="AlkD_like_1"/>
    <property type="match status" value="1"/>
</dbReference>
<dbReference type="InterPro" id="IPR014825">
    <property type="entry name" value="DNA_alkylation"/>
</dbReference>
<dbReference type="EMBL" id="JAIPME010000002">
    <property type="protein sequence ID" value="MBZ2386067.1"/>
    <property type="molecule type" value="Genomic_DNA"/>
</dbReference>
<dbReference type="RefSeq" id="WP_223417935.1">
    <property type="nucleotide sequence ID" value="NZ_JAIPME010000002.1"/>
</dbReference>
<evidence type="ECO:0000313" key="1">
    <source>
        <dbReference type="EMBL" id="MBZ2386067.1"/>
    </source>
</evidence>
<reference evidence="1 2" key="1">
    <citation type="submission" date="2021-08" db="EMBL/GenBank/DDBJ databases">
        <title>FDA dAtabase for Regulatory Grade micrObial Sequences (FDA-ARGOS): Supporting development and validation of Infectious Disease Dx tests.</title>
        <authorList>
            <person name="Sproer C."/>
            <person name="Gronow S."/>
            <person name="Severitt S."/>
            <person name="Schroder I."/>
            <person name="Tallon L."/>
            <person name="Sadzewicz L."/>
            <person name="Zhao X."/>
            <person name="Boylan J."/>
            <person name="Ott S."/>
            <person name="Bowen H."/>
            <person name="Vavikolanu K."/>
            <person name="Hazen T."/>
            <person name="Aluvathingal J."/>
            <person name="Nadendla S."/>
            <person name="Lowell S."/>
            <person name="Myers T."/>
            <person name="Yan Y."/>
            <person name="Sichtig H."/>
        </authorList>
    </citation>
    <scope>NUCLEOTIDE SEQUENCE [LARGE SCALE GENOMIC DNA]</scope>
    <source>
        <strain evidence="1 2">FDAARGOS_1460</strain>
    </source>
</reference>